<dbReference type="InterPro" id="IPR001179">
    <property type="entry name" value="PPIase_FKBP_dom"/>
</dbReference>
<evidence type="ECO:0000256" key="10">
    <source>
        <dbReference type="RuleBase" id="RU003915"/>
    </source>
</evidence>
<keyword evidence="7 9" id="KW-0413">Isomerase</keyword>
<keyword evidence="6" id="KW-0143">Chaperone</keyword>
<evidence type="ECO:0000256" key="4">
    <source>
        <dbReference type="ARBA" id="ARBA00022490"/>
    </source>
</evidence>
<sequence length="145" mass="15392">MTAAKMGDVVRINYTGRLTDGTQFDSSAGRAPLEFRIGERQVIKGLEAQVAGMAPGDSQTVTIPCDQAYGQHRPEAVQTLDRAKLPSGLDVRVGTQLQARTSDGGMMPITVVGLDDTSVKVDANHPLAGQDLVFDVELIDIVQAA</sequence>
<dbReference type="GO" id="GO:0003755">
    <property type="term" value="F:peptidyl-prolyl cis-trans isomerase activity"/>
    <property type="evidence" value="ECO:0007669"/>
    <property type="project" value="UniProtKB-UniRule"/>
</dbReference>
<dbReference type="EC" id="5.2.1.8" evidence="10"/>
<accession>A0A447IGY6</accession>
<dbReference type="SUPFAM" id="SSF54534">
    <property type="entry name" value="FKBP-like"/>
    <property type="match status" value="1"/>
</dbReference>
<dbReference type="GO" id="GO:0005737">
    <property type="term" value="C:cytoplasm"/>
    <property type="evidence" value="ECO:0007669"/>
    <property type="project" value="UniProtKB-SubCell"/>
</dbReference>
<evidence type="ECO:0000256" key="9">
    <source>
        <dbReference type="PROSITE-ProRule" id="PRU00277"/>
    </source>
</evidence>
<evidence type="ECO:0000256" key="3">
    <source>
        <dbReference type="ARBA" id="ARBA00006577"/>
    </source>
</evidence>
<dbReference type="RefSeq" id="WP_126152249.1">
    <property type="nucleotide sequence ID" value="NZ_JBHTMH010000005.1"/>
</dbReference>
<dbReference type="AlphaFoldDB" id="A0A447IGY6"/>
<comment type="subcellular location">
    <subcellularLocation>
        <location evidence="2">Cytoplasm</location>
    </subcellularLocation>
</comment>
<evidence type="ECO:0000256" key="8">
    <source>
        <dbReference type="ARBA" id="ARBA00037071"/>
    </source>
</evidence>
<evidence type="ECO:0000256" key="2">
    <source>
        <dbReference type="ARBA" id="ARBA00004496"/>
    </source>
</evidence>
<evidence type="ECO:0000313" key="12">
    <source>
        <dbReference type="EMBL" id="VDS06738.1"/>
    </source>
</evidence>
<dbReference type="Gene3D" id="3.10.50.40">
    <property type="match status" value="1"/>
</dbReference>
<keyword evidence="4" id="KW-0963">Cytoplasm</keyword>
<evidence type="ECO:0000313" key="13">
    <source>
        <dbReference type="Proteomes" id="UP000268844"/>
    </source>
</evidence>
<comment type="catalytic activity">
    <reaction evidence="1 9 10">
        <text>[protein]-peptidylproline (omega=180) = [protein]-peptidylproline (omega=0)</text>
        <dbReference type="Rhea" id="RHEA:16237"/>
        <dbReference type="Rhea" id="RHEA-COMP:10747"/>
        <dbReference type="Rhea" id="RHEA-COMP:10748"/>
        <dbReference type="ChEBI" id="CHEBI:83833"/>
        <dbReference type="ChEBI" id="CHEBI:83834"/>
        <dbReference type="EC" id="5.2.1.8"/>
    </reaction>
</comment>
<dbReference type="PANTHER" id="PTHR47861">
    <property type="entry name" value="FKBP-TYPE PEPTIDYL-PROLYL CIS-TRANS ISOMERASE SLYD"/>
    <property type="match status" value="1"/>
</dbReference>
<dbReference type="Pfam" id="PF00254">
    <property type="entry name" value="FKBP_C"/>
    <property type="match status" value="1"/>
</dbReference>
<evidence type="ECO:0000256" key="1">
    <source>
        <dbReference type="ARBA" id="ARBA00000971"/>
    </source>
</evidence>
<dbReference type="GO" id="GO:0042026">
    <property type="term" value="P:protein refolding"/>
    <property type="evidence" value="ECO:0007669"/>
    <property type="project" value="UniProtKB-ARBA"/>
</dbReference>
<dbReference type="EMBL" id="UZWD01000070">
    <property type="protein sequence ID" value="VDS06738.1"/>
    <property type="molecule type" value="Genomic_DNA"/>
</dbReference>
<dbReference type="Proteomes" id="UP000268844">
    <property type="component" value="Unassembled WGS sequence"/>
</dbReference>
<evidence type="ECO:0000256" key="5">
    <source>
        <dbReference type="ARBA" id="ARBA00023110"/>
    </source>
</evidence>
<organism evidence="12 13">
    <name type="scientific">Devosia equisanguinis</name>
    <dbReference type="NCBI Taxonomy" id="2490941"/>
    <lineage>
        <taxon>Bacteria</taxon>
        <taxon>Pseudomonadati</taxon>
        <taxon>Pseudomonadota</taxon>
        <taxon>Alphaproteobacteria</taxon>
        <taxon>Hyphomicrobiales</taxon>
        <taxon>Devosiaceae</taxon>
        <taxon>Devosia</taxon>
    </lineage>
</organism>
<dbReference type="OrthoDB" id="9808891at2"/>
<evidence type="ECO:0000256" key="7">
    <source>
        <dbReference type="ARBA" id="ARBA00023235"/>
    </source>
</evidence>
<comment type="function">
    <text evidence="8">Also involved in hydrogenase metallocenter assembly, probably by participating in the nickel insertion step. This function in hydrogenase biosynthesis requires chaperone activity and the presence of the metal-binding domain, but not PPIase activity.</text>
</comment>
<evidence type="ECO:0000256" key="6">
    <source>
        <dbReference type="ARBA" id="ARBA00023186"/>
    </source>
</evidence>
<protein>
    <recommendedName>
        <fullName evidence="10">Peptidyl-prolyl cis-trans isomerase</fullName>
        <ecNumber evidence="10">5.2.1.8</ecNumber>
    </recommendedName>
</protein>
<dbReference type="PANTHER" id="PTHR47861:SF3">
    <property type="entry name" value="FKBP-TYPE PEPTIDYL-PROLYL CIS-TRANS ISOMERASE SLYD"/>
    <property type="match status" value="1"/>
</dbReference>
<comment type="similarity">
    <text evidence="3 10">Belongs to the FKBP-type PPIase family.</text>
</comment>
<name>A0A447IGY6_9HYPH</name>
<evidence type="ECO:0000259" key="11">
    <source>
        <dbReference type="PROSITE" id="PS50059"/>
    </source>
</evidence>
<keyword evidence="5 9" id="KW-0697">Rotamase</keyword>
<reference evidence="12 13" key="1">
    <citation type="submission" date="2018-12" db="EMBL/GenBank/DDBJ databases">
        <authorList>
            <person name="Criscuolo A."/>
        </authorList>
    </citation>
    <scope>NUCLEOTIDE SEQUENCE [LARGE SCALE GENOMIC DNA]</scope>
    <source>
        <strain evidence="12">ACIP1116281</strain>
    </source>
</reference>
<gene>
    <name evidence="12" type="primary">fkpB</name>
    <name evidence="12" type="ORF">DEVEQU_03903</name>
</gene>
<keyword evidence="13" id="KW-1185">Reference proteome</keyword>
<proteinExistence type="inferred from homology"/>
<dbReference type="InterPro" id="IPR046357">
    <property type="entry name" value="PPIase_dom_sf"/>
</dbReference>
<feature type="domain" description="PPIase FKBP-type" evidence="11">
    <location>
        <begin position="7"/>
        <end position="101"/>
    </location>
</feature>
<dbReference type="PROSITE" id="PS50059">
    <property type="entry name" value="FKBP_PPIASE"/>
    <property type="match status" value="1"/>
</dbReference>